<dbReference type="OrthoDB" id="9776294at2"/>
<dbReference type="GO" id="GO:0006813">
    <property type="term" value="P:potassium ion transport"/>
    <property type="evidence" value="ECO:0007669"/>
    <property type="project" value="InterPro"/>
</dbReference>
<dbReference type="PROSITE" id="PS51202">
    <property type="entry name" value="RCK_C"/>
    <property type="match status" value="1"/>
</dbReference>
<dbReference type="RefSeq" id="WP_014073595.1">
    <property type="nucleotide sequence ID" value="NZ_AYYL01000020.1"/>
</dbReference>
<accession>A0A1I2S3M4</accession>
<dbReference type="InterPro" id="IPR006037">
    <property type="entry name" value="RCK_C"/>
</dbReference>
<name>A0A1I2S3M4_9LACO</name>
<dbReference type="EMBL" id="FOPI01000025">
    <property type="protein sequence ID" value="SFG47422.1"/>
    <property type="molecule type" value="Genomic_DNA"/>
</dbReference>
<feature type="domain" description="RCK N-terminal" evidence="1">
    <location>
        <begin position="1"/>
        <end position="118"/>
    </location>
</feature>
<dbReference type="Gene3D" id="3.30.70.1450">
    <property type="entry name" value="Regulator of K+ conductance, C-terminal domain"/>
    <property type="match status" value="1"/>
</dbReference>
<feature type="domain" description="RCK C-terminal" evidence="2">
    <location>
        <begin position="134"/>
        <end position="215"/>
    </location>
</feature>
<protein>
    <submittedName>
        <fullName evidence="3">Trk system potassium uptake protein TrkA</fullName>
    </submittedName>
</protein>
<dbReference type="SUPFAM" id="SSF116726">
    <property type="entry name" value="TrkA C-terminal domain-like"/>
    <property type="match status" value="1"/>
</dbReference>
<dbReference type="PROSITE" id="PS51201">
    <property type="entry name" value="RCK_N"/>
    <property type="match status" value="1"/>
</dbReference>
<dbReference type="InterPro" id="IPR050721">
    <property type="entry name" value="Trk_Ktr_HKT_K-transport"/>
</dbReference>
<dbReference type="GO" id="GO:0008324">
    <property type="term" value="F:monoatomic cation transmembrane transporter activity"/>
    <property type="evidence" value="ECO:0007669"/>
    <property type="project" value="InterPro"/>
</dbReference>
<evidence type="ECO:0000259" key="1">
    <source>
        <dbReference type="PROSITE" id="PS51201"/>
    </source>
</evidence>
<evidence type="ECO:0000259" key="2">
    <source>
        <dbReference type="PROSITE" id="PS51202"/>
    </source>
</evidence>
<dbReference type="Pfam" id="PF02254">
    <property type="entry name" value="TrkA_N"/>
    <property type="match status" value="1"/>
</dbReference>
<dbReference type="PANTHER" id="PTHR43833:SF7">
    <property type="entry name" value="KTR SYSTEM POTASSIUM UPTAKE PROTEIN C"/>
    <property type="match status" value="1"/>
</dbReference>
<sequence length="215" mass="24431">MKSVLIVGAGRFGRHMAQKLNQLGHQVMIVDGDEERVRVALPYATRGLIGDTTSPEFMKTLGVNDYDLCVVAIGDDFQSSLETTLLLKELGAKKVVSRAARGIHAKFLLRNGADEVVYPEKELAEWSAIRYISDHIFDYIKLDDENSIFEIDVPKAWLYKTLSDLNIRRKYKMNVVGYRKNGQLSMNVDPYITLEEDIRLFVTGTPKTIQKLFKD</sequence>
<dbReference type="SUPFAM" id="SSF51735">
    <property type="entry name" value="NAD(P)-binding Rossmann-fold domains"/>
    <property type="match status" value="1"/>
</dbReference>
<dbReference type="PANTHER" id="PTHR43833">
    <property type="entry name" value="POTASSIUM CHANNEL PROTEIN 2-RELATED-RELATED"/>
    <property type="match status" value="1"/>
</dbReference>
<dbReference type="Pfam" id="PF02080">
    <property type="entry name" value="TrkA_C"/>
    <property type="match status" value="1"/>
</dbReference>
<proteinExistence type="predicted"/>
<reference evidence="4" key="1">
    <citation type="submission" date="2016-10" db="EMBL/GenBank/DDBJ databases">
        <authorList>
            <person name="Varghese N."/>
            <person name="Submissions S."/>
        </authorList>
    </citation>
    <scope>NUCLEOTIDE SEQUENCE [LARGE SCALE GENOMIC DNA]</scope>
    <source>
        <strain evidence="4">DSM 20403</strain>
    </source>
</reference>
<gene>
    <name evidence="3" type="ORF">SAMN02910432_01515</name>
</gene>
<dbReference type="AlphaFoldDB" id="A0A1I2S3M4"/>
<evidence type="ECO:0000313" key="4">
    <source>
        <dbReference type="Proteomes" id="UP000182635"/>
    </source>
</evidence>
<dbReference type="InterPro" id="IPR036291">
    <property type="entry name" value="NAD(P)-bd_dom_sf"/>
</dbReference>
<dbReference type="Gene3D" id="3.40.50.720">
    <property type="entry name" value="NAD(P)-binding Rossmann-like Domain"/>
    <property type="match status" value="1"/>
</dbReference>
<dbReference type="InterPro" id="IPR036721">
    <property type="entry name" value="RCK_C_sf"/>
</dbReference>
<dbReference type="GeneID" id="29801793"/>
<evidence type="ECO:0000313" key="3">
    <source>
        <dbReference type="EMBL" id="SFG47422.1"/>
    </source>
</evidence>
<dbReference type="Proteomes" id="UP000182635">
    <property type="component" value="Unassembled WGS sequence"/>
</dbReference>
<dbReference type="InterPro" id="IPR003148">
    <property type="entry name" value="RCK_N"/>
</dbReference>
<organism evidence="3 4">
    <name type="scientific">Ligilactobacillus ruminis DSM 20403 = NBRC 102161</name>
    <dbReference type="NCBI Taxonomy" id="1423798"/>
    <lineage>
        <taxon>Bacteria</taxon>
        <taxon>Bacillati</taxon>
        <taxon>Bacillota</taxon>
        <taxon>Bacilli</taxon>
        <taxon>Lactobacillales</taxon>
        <taxon>Lactobacillaceae</taxon>
        <taxon>Ligilactobacillus</taxon>
    </lineage>
</organism>